<evidence type="ECO:0000313" key="2">
    <source>
        <dbReference type="Proteomes" id="UP000275777"/>
    </source>
</evidence>
<dbReference type="Proteomes" id="UP000275777">
    <property type="component" value="Chromosome"/>
</dbReference>
<dbReference type="EMBL" id="LR134182">
    <property type="protein sequence ID" value="VEB45072.1"/>
    <property type="molecule type" value="Genomic_DNA"/>
</dbReference>
<proteinExistence type="predicted"/>
<accession>A0A3S4LNR9</accession>
<dbReference type="AlphaFoldDB" id="A0A3S4LNR9"/>
<evidence type="ECO:0000313" key="1">
    <source>
        <dbReference type="EMBL" id="VEB45072.1"/>
    </source>
</evidence>
<name>A0A3S4LNR9_CHRVL</name>
<reference evidence="1 2" key="1">
    <citation type="submission" date="2018-12" db="EMBL/GenBank/DDBJ databases">
        <authorList>
            <consortium name="Pathogen Informatics"/>
        </authorList>
    </citation>
    <scope>NUCLEOTIDE SEQUENCE [LARGE SCALE GENOMIC DNA]</scope>
    <source>
        <strain evidence="1 2">NCTC9695</strain>
    </source>
</reference>
<protein>
    <submittedName>
        <fullName evidence="1">Uncharacterized protein</fullName>
    </submittedName>
</protein>
<sequence>METDVELQPLAVAKLLKAVADKEQPQLVILASRRSTTTPTRPAR</sequence>
<organism evidence="1 2">
    <name type="scientific">Chromobacterium violaceum</name>
    <dbReference type="NCBI Taxonomy" id="536"/>
    <lineage>
        <taxon>Bacteria</taxon>
        <taxon>Pseudomonadati</taxon>
        <taxon>Pseudomonadota</taxon>
        <taxon>Betaproteobacteria</taxon>
        <taxon>Neisseriales</taxon>
        <taxon>Chromobacteriaceae</taxon>
        <taxon>Chromobacterium</taxon>
    </lineage>
</organism>
<gene>
    <name evidence="1" type="ORF">NCTC9695_05577</name>
</gene>